<organism evidence="2 3">
    <name type="scientific">Sphingobacterium faecale</name>
    <dbReference type="NCBI Taxonomy" id="2803775"/>
    <lineage>
        <taxon>Bacteria</taxon>
        <taxon>Pseudomonadati</taxon>
        <taxon>Bacteroidota</taxon>
        <taxon>Sphingobacteriia</taxon>
        <taxon>Sphingobacteriales</taxon>
        <taxon>Sphingobacteriaceae</taxon>
        <taxon>Sphingobacterium</taxon>
    </lineage>
</organism>
<sequence>MKRRTKKIGIVIGITIVLISNIPVFNLGLLARLDDGKLRYSNADGSCTRIEKFNYFSGLIEKEGIEAGIAARTPPPKEGTTEMYRLYRLNPLYFWRWSYYLIVSKDFKYKDWKEIEPNRVPYDPDNIGQQF</sequence>
<evidence type="ECO:0000256" key="1">
    <source>
        <dbReference type="SAM" id="Phobius"/>
    </source>
</evidence>
<feature type="transmembrane region" description="Helical" evidence="1">
    <location>
        <begin position="9"/>
        <end position="31"/>
    </location>
</feature>
<dbReference type="RefSeq" id="WP_202101156.1">
    <property type="nucleotide sequence ID" value="NZ_JAERTY010000001.1"/>
</dbReference>
<evidence type="ECO:0000313" key="2">
    <source>
        <dbReference type="EMBL" id="MBL1407342.1"/>
    </source>
</evidence>
<proteinExistence type="predicted"/>
<comment type="caution">
    <text evidence="2">The sequence shown here is derived from an EMBL/GenBank/DDBJ whole genome shotgun (WGS) entry which is preliminary data.</text>
</comment>
<gene>
    <name evidence="2" type="ORF">JKG61_01120</name>
</gene>
<accession>A0ABS1QY37</accession>
<dbReference type="Proteomes" id="UP000625283">
    <property type="component" value="Unassembled WGS sequence"/>
</dbReference>
<keyword evidence="3" id="KW-1185">Reference proteome</keyword>
<protein>
    <submittedName>
        <fullName evidence="2">Uncharacterized protein</fullName>
    </submittedName>
</protein>
<evidence type="ECO:0000313" key="3">
    <source>
        <dbReference type="Proteomes" id="UP000625283"/>
    </source>
</evidence>
<keyword evidence="1" id="KW-0472">Membrane</keyword>
<name>A0ABS1QY37_9SPHI</name>
<dbReference type="EMBL" id="JAERTY010000001">
    <property type="protein sequence ID" value="MBL1407342.1"/>
    <property type="molecule type" value="Genomic_DNA"/>
</dbReference>
<reference evidence="2 3" key="1">
    <citation type="submission" date="2021-01" db="EMBL/GenBank/DDBJ databases">
        <title>C459-1 draft genome sequence.</title>
        <authorList>
            <person name="Zhang X.-F."/>
        </authorList>
    </citation>
    <scope>NUCLEOTIDE SEQUENCE [LARGE SCALE GENOMIC DNA]</scope>
    <source>
        <strain evidence="3">C459-1</strain>
    </source>
</reference>
<keyword evidence="1" id="KW-0812">Transmembrane</keyword>
<keyword evidence="1" id="KW-1133">Transmembrane helix</keyword>